<proteinExistence type="predicted"/>
<dbReference type="Proteomes" id="UP000476064">
    <property type="component" value="Chromosome"/>
</dbReference>
<dbReference type="GO" id="GO:0003743">
    <property type="term" value="F:translation initiation factor activity"/>
    <property type="evidence" value="ECO:0007669"/>
    <property type="project" value="UniProtKB-KW"/>
</dbReference>
<dbReference type="KEGG" id="plyc:GXP70_13925"/>
<keyword evidence="2" id="KW-0812">Transmembrane</keyword>
<dbReference type="RefSeq" id="WP_162357375.1">
    <property type="nucleotide sequence ID" value="NZ_CP048209.1"/>
</dbReference>
<evidence type="ECO:0000313" key="3">
    <source>
        <dbReference type="EMBL" id="QHT60936.1"/>
    </source>
</evidence>
<evidence type="ECO:0000256" key="2">
    <source>
        <dbReference type="SAM" id="Phobius"/>
    </source>
</evidence>
<feature type="transmembrane region" description="Helical" evidence="2">
    <location>
        <begin position="23"/>
        <end position="49"/>
    </location>
</feature>
<keyword evidence="2" id="KW-0472">Membrane</keyword>
<name>A0A6C0FUX0_9BACL</name>
<keyword evidence="1" id="KW-0175">Coiled coil</keyword>
<reference evidence="3 4" key="1">
    <citation type="submission" date="2020-01" db="EMBL/GenBank/DDBJ databases">
        <title>Paenibacillus sp. nov., isolated from tomato rhizosphere.</title>
        <authorList>
            <person name="Weon H.-Y."/>
            <person name="Lee S.A."/>
        </authorList>
    </citation>
    <scope>NUCLEOTIDE SEQUENCE [LARGE SCALE GENOMIC DNA]</scope>
    <source>
        <strain evidence="3 4">12200R-189</strain>
    </source>
</reference>
<keyword evidence="4" id="KW-1185">Reference proteome</keyword>
<dbReference type="EMBL" id="CP048209">
    <property type="protein sequence ID" value="QHT60936.1"/>
    <property type="molecule type" value="Genomic_DNA"/>
</dbReference>
<accession>A0A6C0FUX0</accession>
<feature type="coiled-coil region" evidence="1">
    <location>
        <begin position="39"/>
        <end position="66"/>
    </location>
</feature>
<keyword evidence="3" id="KW-0648">Protein biosynthesis</keyword>
<evidence type="ECO:0000313" key="4">
    <source>
        <dbReference type="Proteomes" id="UP000476064"/>
    </source>
</evidence>
<organism evidence="3 4">
    <name type="scientific">Paenibacillus lycopersici</name>
    <dbReference type="NCBI Taxonomy" id="2704462"/>
    <lineage>
        <taxon>Bacteria</taxon>
        <taxon>Bacillati</taxon>
        <taxon>Bacillota</taxon>
        <taxon>Bacilli</taxon>
        <taxon>Bacillales</taxon>
        <taxon>Paenibacillaceae</taxon>
        <taxon>Paenibacillus</taxon>
    </lineage>
</organism>
<gene>
    <name evidence="3" type="ORF">GXP70_13925</name>
</gene>
<sequence>MRNNENQASESNEDLLEIQAARLAYIGASIAVIGDGVSAIAALLALQLLERQKAEAQQKTQAQQTAASQSRYYGSFNPGEVRDQMNYFINELIKVKNTI</sequence>
<keyword evidence="3" id="KW-0396">Initiation factor</keyword>
<dbReference type="AlphaFoldDB" id="A0A6C0FUX0"/>
<protein>
    <submittedName>
        <fullName evidence="3">Translation initiation factor 2</fullName>
    </submittedName>
</protein>
<keyword evidence="2" id="KW-1133">Transmembrane helix</keyword>
<evidence type="ECO:0000256" key="1">
    <source>
        <dbReference type="SAM" id="Coils"/>
    </source>
</evidence>